<dbReference type="InterPro" id="IPR029636">
    <property type="entry name" value="Csf1"/>
</dbReference>
<feature type="region of interest" description="Disordered" evidence="1">
    <location>
        <begin position="193"/>
        <end position="263"/>
    </location>
</feature>
<dbReference type="PANTHER" id="PTHR32085">
    <property type="entry name" value="PROTEIN CSF1"/>
    <property type="match status" value="1"/>
</dbReference>
<evidence type="ECO:0000256" key="2">
    <source>
        <dbReference type="SAM" id="Phobius"/>
    </source>
</evidence>
<dbReference type="GO" id="GO:0043565">
    <property type="term" value="F:sequence-specific DNA binding"/>
    <property type="evidence" value="ECO:0007669"/>
    <property type="project" value="InterPro"/>
</dbReference>
<name>A0A6A5YDK7_9PEZI</name>
<feature type="region of interest" description="Disordered" evidence="1">
    <location>
        <begin position="2972"/>
        <end position="3012"/>
    </location>
</feature>
<feature type="region of interest" description="Disordered" evidence="1">
    <location>
        <begin position="567"/>
        <end position="609"/>
    </location>
</feature>
<organism evidence="4 5">
    <name type="scientific">Saccharata proteae CBS 121410</name>
    <dbReference type="NCBI Taxonomy" id="1314787"/>
    <lineage>
        <taxon>Eukaryota</taxon>
        <taxon>Fungi</taxon>
        <taxon>Dikarya</taxon>
        <taxon>Ascomycota</taxon>
        <taxon>Pezizomycotina</taxon>
        <taxon>Dothideomycetes</taxon>
        <taxon>Dothideomycetes incertae sedis</taxon>
        <taxon>Botryosphaeriales</taxon>
        <taxon>Saccharataceae</taxon>
        <taxon>Saccharata</taxon>
    </lineage>
</organism>
<evidence type="ECO:0000259" key="3">
    <source>
        <dbReference type="PROSITE" id="PS00345"/>
    </source>
</evidence>
<dbReference type="GO" id="GO:0016020">
    <property type="term" value="C:membrane"/>
    <property type="evidence" value="ECO:0007669"/>
    <property type="project" value="InterPro"/>
</dbReference>
<gene>
    <name evidence="4" type="ORF">K490DRAFT_37097</name>
</gene>
<keyword evidence="2" id="KW-0472">Membrane</keyword>
<feature type="compositionally biased region" description="Basic and acidic residues" evidence="1">
    <location>
        <begin position="144"/>
        <end position="157"/>
    </location>
</feature>
<dbReference type="PROSITE" id="PS00345">
    <property type="entry name" value="ETS_DOMAIN_1"/>
    <property type="match status" value="1"/>
</dbReference>
<dbReference type="Pfam" id="PF25038">
    <property type="entry name" value="Csf1_C"/>
    <property type="match status" value="2"/>
</dbReference>
<reference evidence="4" key="1">
    <citation type="journal article" date="2020" name="Stud. Mycol.">
        <title>101 Dothideomycetes genomes: a test case for predicting lifestyles and emergence of pathogens.</title>
        <authorList>
            <person name="Haridas S."/>
            <person name="Albert R."/>
            <person name="Binder M."/>
            <person name="Bloem J."/>
            <person name="Labutti K."/>
            <person name="Salamov A."/>
            <person name="Andreopoulos B."/>
            <person name="Baker S."/>
            <person name="Barry K."/>
            <person name="Bills G."/>
            <person name="Bluhm B."/>
            <person name="Cannon C."/>
            <person name="Castanera R."/>
            <person name="Culley D."/>
            <person name="Daum C."/>
            <person name="Ezra D."/>
            <person name="Gonzalez J."/>
            <person name="Henrissat B."/>
            <person name="Kuo A."/>
            <person name="Liang C."/>
            <person name="Lipzen A."/>
            <person name="Lutzoni F."/>
            <person name="Magnuson J."/>
            <person name="Mondo S."/>
            <person name="Nolan M."/>
            <person name="Ohm R."/>
            <person name="Pangilinan J."/>
            <person name="Park H.-J."/>
            <person name="Ramirez L."/>
            <person name="Alfaro M."/>
            <person name="Sun H."/>
            <person name="Tritt A."/>
            <person name="Yoshinaga Y."/>
            <person name="Zwiers L.-H."/>
            <person name="Turgeon B."/>
            <person name="Goodwin S."/>
            <person name="Spatafora J."/>
            <person name="Crous P."/>
            <person name="Grigoriev I."/>
        </authorList>
    </citation>
    <scope>NUCLEOTIDE SEQUENCE</scope>
    <source>
        <strain evidence="4">CBS 121410</strain>
    </source>
</reference>
<feature type="region of interest" description="Disordered" evidence="1">
    <location>
        <begin position="2290"/>
        <end position="2323"/>
    </location>
</feature>
<feature type="compositionally biased region" description="Low complexity" evidence="1">
    <location>
        <begin position="127"/>
        <end position="143"/>
    </location>
</feature>
<feature type="compositionally biased region" description="Basic and acidic residues" evidence="1">
    <location>
        <begin position="248"/>
        <end position="263"/>
    </location>
</feature>
<dbReference type="GO" id="GO:0006113">
    <property type="term" value="P:fermentation"/>
    <property type="evidence" value="ECO:0007669"/>
    <property type="project" value="InterPro"/>
</dbReference>
<evidence type="ECO:0000313" key="5">
    <source>
        <dbReference type="Proteomes" id="UP000799776"/>
    </source>
</evidence>
<dbReference type="InterPro" id="IPR000418">
    <property type="entry name" value="Ets_dom"/>
</dbReference>
<dbReference type="InterPro" id="IPR056779">
    <property type="entry name" value="Csf1_C"/>
</dbReference>
<feature type="transmembrane region" description="Helical" evidence="2">
    <location>
        <begin position="17"/>
        <end position="39"/>
    </location>
</feature>
<dbReference type="GO" id="GO:0003700">
    <property type="term" value="F:DNA-binding transcription factor activity"/>
    <property type="evidence" value="ECO:0007669"/>
    <property type="project" value="InterPro"/>
</dbReference>
<feature type="domain" description="ETS" evidence="3">
    <location>
        <begin position="18"/>
        <end position="26"/>
    </location>
</feature>
<protein>
    <recommendedName>
        <fullName evidence="3">ETS domain-containing protein</fullName>
    </recommendedName>
</protein>
<accession>A0A6A5YDK7</accession>
<keyword evidence="5" id="KW-1185">Reference proteome</keyword>
<feature type="compositionally biased region" description="Low complexity" evidence="1">
    <location>
        <begin position="2974"/>
        <end position="3006"/>
    </location>
</feature>
<dbReference type="Pfam" id="PF21678">
    <property type="entry name" value="Csf1_N"/>
    <property type="match status" value="2"/>
</dbReference>
<feature type="compositionally biased region" description="Basic residues" evidence="1">
    <location>
        <begin position="589"/>
        <end position="599"/>
    </location>
</feature>
<keyword evidence="2" id="KW-0812">Transmembrane</keyword>
<keyword evidence="2" id="KW-1133">Transmembrane helix</keyword>
<dbReference type="OrthoDB" id="10051416at2759"/>
<feature type="region of interest" description="Disordered" evidence="1">
    <location>
        <begin position="2377"/>
        <end position="2396"/>
    </location>
</feature>
<proteinExistence type="predicted"/>
<dbReference type="InterPro" id="IPR048636">
    <property type="entry name" value="Csf1_N"/>
</dbReference>
<feature type="compositionally biased region" description="Basic and acidic residues" evidence="1">
    <location>
        <begin position="201"/>
        <end position="226"/>
    </location>
</feature>
<dbReference type="Proteomes" id="UP000799776">
    <property type="component" value="Unassembled WGS sequence"/>
</dbReference>
<evidence type="ECO:0000256" key="1">
    <source>
        <dbReference type="SAM" id="MobiDB-lite"/>
    </source>
</evidence>
<dbReference type="PANTHER" id="PTHR32085:SF3">
    <property type="entry name" value="PROTEIN CSF1"/>
    <property type="match status" value="1"/>
</dbReference>
<feature type="compositionally biased region" description="Polar residues" evidence="1">
    <location>
        <begin position="2781"/>
        <end position="2795"/>
    </location>
</feature>
<sequence>MASGGLTSQPLNPHSGLLWQFLVELLVAGVLAVFFLFYFNRLFATIVSYGIRAYTWHKFRAYIDIQSLQISLLGGRIFWKGIRYHGHNQTILVHGGYITWRYWFRKVKETELFEHGKPTPKGSLSQTSTVGSTSTSRTRSTSVGKEENGGAKKSKEQPCRISIKVTGVEVFLYNRSPAYDSIVENFARFRESEHLKKRSGDRRASDDAGDKTELRSDQAVHAEKKPASSHGRTVDSGEESEARSSSSTREKPLAYEGHDSSHRAPEIPSFLRLFPIRIDCNKGAAVVGNECTPAVITAKFDRASGEFSAAHAGLLDLYKQLFSFDFEHPVVHMKENPDYKSPQLATAARLKKEAEVDPDASKTQSKRTGFFRPRLWHPLQHLSARFSKSTDSLADSRKATMARTPNVQPPFPGQERWQGLTRYLDDDQHDEHDEWGCVEYAKFSLIADVPRVTMTFYWDIPGPVPKAHDLGNRKASVATLDINGSEPPDYGLDLHVHGGTINYGPWADRHRAILQNYFFPASYTDAVPAEKLYPGKDRVNTVFKLFMTLEDSVVLRIPLREPSKDWKWKGKAQSTAGSVKKGQNETRNRGKGKKRPGWTKKRDTGASGPNMRPFGWLDIKVMPDSTISYVMDMVARPQGYRNSLDVDVRGLEIFSSVNHGLLWRSGALGMNCDLSNPLQWNGLREWTFNIQNKDLELFLLRDHMFLIIDLVGDWGSGPPSDYYTFTPYKYIMNMEFRDLKLFLNTNDSNIINNPSEMDDNHFIILYGEKLSAALEIPLEHFRPLQNQISFNAFGENLGLDMSMPPPDTLNAFVKEKNVARLASVKIDGNHRFFSETRAGLTDRLTLDIHGDKLLLTLYGFLVSHFMKIKENYFGEDLHFKTLEEYQELPQSKEGETEGVPLAAQNSNKSNDLDVILCIGASDATVLLPANLYASEDNVRVDLPFTAADLRFTNYYMDLMVDFSPLSISLNLSDSNAEPGVDHSSETQLFVESVNIFGHRLFGLPPTEPTYVCNWDFDVGKISGECSATLVDKIAAFGSSFAFSLDDDENALPIAHPIIIHDITFLKLRTDTVRIWLHVGQEALLLSTEQVSLDFNDWAGSTFSERLNVLIPNLTIACVDAKSASRHRTRAGSRHPVETHAYLQTDVRVQMLKRKLDFSADRQKQQEHDSSGTTPMFNDVSTKEFDENFVHTSLLISAEPGIRAVCSPKAVVSVFNILDALQPKQPVDILDSFQIDIMSQILNLQKRIEGKGTSLELSVRVPSLHLRFINAVQAADGRRGNVCKDQYDMVMDQLAVSLRSKQYPAMRERRPEGTENDVAIQAVLDDMLLWLMTGQSASVNLSFRTLEIANSSKKIQYLASLIHRTTLLVDELQVRFAGLGSQGKRRLQYLAYSLTVSGESISDPAFITRPSYALRAATNHLRNHDSWKIISRLRHVYNAMSEGERENLIDSCTRAFPSCPADAEAKVIQSWDQWRTWDLAHVKKSLAMRALWGSMAVMDDPEDVPKMPVEVTVRTSALKLVVDPGPEQSEVLLQLLAIDTTLTPAPLPTGLMLLENESTTRTTIVQVNTRTIAVRLNWEICELVENSLRLFQNEAPSGHQQEAKRETAITKGTVPEVHDFQVVLGTESGIITLETINLKTISKTQGLKISVAGADRTDAEEGLSVSVLAHADKAGTDVRSRGRLLWRSQVIRPNIFVSHEDQEWRDPMPEQWTIAGKCDEVSHKIVEDIPGMIEVANSVIIDEVAYFYSKRDIFNPPKQPSETEQERAEETKLPSITIALLMDSYLIDVALVQSLTYTISGKMGRLSVTPVLGHGMNVNVNFDLDRHNHYLRSQSQKESHIITTLNMPPHNGRLRVNHSDAGTRIVFNSIMEAFVLEASAIHGLLTTLNEPEVTSVLQSIKDDIEVLKSNINETLPHLARPEASEDGKESSPVAFDASFVMAGLSILASAPGKLPDSPTANLAFELNRIQAKASNMTDKEGVLLPLPEFSALLPQINLALELAEGKTRRPCGNLTFNAEFQGTVQDGNPSIPKRDYRVRSSGLEVNIFADTASAVVEVMNHLQEKIKDIDLTREKRYLRKLRRPRRPSRLALEQEATNDGSTESIASSGLFTSAASVELLDIQISWIVGNSVRSYLDRETEDLVLSFKRIDLSTRSEEAARLMIENMQLQMAPTSQDKRERSMNSALLPEVVFNVTYASTKTDRRLAFHAAGKSLDLRLESGFVLPADVLERSIALAVKKFQAATASWRSVPLSDGKQRKSPFGNKKLSSLVVDADFAGAVVLLQGRRDASRPQAKIGTPGAPRRVPQHGRYGQFASDGSGTSTTLRAPGVTIKVEYRDDALDPSLNAELKVDASTNMLYPTVVPLIMDISKSIKEMVREKDEPDKPAPQTDSKAVQKLREEDNLITADPSAILGKTRLNLGIRICKQEFSLSCQPIARVAATARFDDIYLTMNSVKSTEQGNFFAVSAIFDKLQASVQHVYSRESTFSFDVESVVLSLMNSKHLSGTSGMSAILKINPMKTHINARQLQDFLLFREIWIPPEIRQPSKPAEPAPNTPPQEYLVQRYQQVAAAAAFPWNATVAVSQVSIDLDLGQAIGKPSLKINNLWASSKKSSSWEQNLCVGVEKIGVESTGRTSGFVELSDFQIRTSIRWPSQEIQQHRRTPLIQASLGFERLTIKAAFDYAAFGVADITSFAFLMYNVRGEEEGSRDRLVATLEGDRVQTFMTSTSAAQVLALIQAFERLVQENQAAYQQSLKDIEKFLRRGSVTVPSRMGPDPASSALATNSTSPAGSTAKTELETPISLHTDVVVTLRSISVGCFPTAFSDHQVLLLNANDVQARFAVALESARIHSGLGMTLGQLSVALAAVAHPKGPKTLNELTVEQVVHSATTARGGTILRVPKVIAAMQTWQAPKSNHIDYIFKSTFEGKVDVGWNYSRISFIRNMWNSHSKALATRLGKPLPESAVKINAEDPSAAGTESASATAKPKSSSPSSPDALSPEQTTTTTDDRGKITAVVNVPTSGYEYTPLEPPVIETPQLRDMGEATPPLEWIGLHRDRLPNVTHQIVIVSLLEIVKEVEDAYGKILGSS</sequence>
<evidence type="ECO:0000313" key="4">
    <source>
        <dbReference type="EMBL" id="KAF2089427.1"/>
    </source>
</evidence>
<dbReference type="EMBL" id="ML978714">
    <property type="protein sequence ID" value="KAF2089427.1"/>
    <property type="molecule type" value="Genomic_DNA"/>
</dbReference>
<feature type="region of interest" description="Disordered" evidence="1">
    <location>
        <begin position="2768"/>
        <end position="2798"/>
    </location>
</feature>
<feature type="region of interest" description="Disordered" evidence="1">
    <location>
        <begin position="115"/>
        <end position="157"/>
    </location>
</feature>